<reference evidence="1" key="1">
    <citation type="submission" date="2022-04" db="EMBL/GenBank/DDBJ databases">
        <title>Genome of the entomopathogenic fungus Entomophthora muscae.</title>
        <authorList>
            <person name="Elya C."/>
            <person name="Lovett B.R."/>
            <person name="Lee E."/>
            <person name="Macias A.M."/>
            <person name="Hajek A.E."/>
            <person name="De Bivort B.L."/>
            <person name="Kasson M.T."/>
            <person name="De Fine Licht H.H."/>
            <person name="Stajich J.E."/>
        </authorList>
    </citation>
    <scope>NUCLEOTIDE SEQUENCE</scope>
    <source>
        <strain evidence="1">Berkeley</strain>
    </source>
</reference>
<keyword evidence="2" id="KW-1185">Reference proteome</keyword>
<organism evidence="1 2">
    <name type="scientific">Entomophthora muscae</name>
    <dbReference type="NCBI Taxonomy" id="34485"/>
    <lineage>
        <taxon>Eukaryota</taxon>
        <taxon>Fungi</taxon>
        <taxon>Fungi incertae sedis</taxon>
        <taxon>Zoopagomycota</taxon>
        <taxon>Entomophthoromycotina</taxon>
        <taxon>Entomophthoromycetes</taxon>
        <taxon>Entomophthorales</taxon>
        <taxon>Entomophthoraceae</taxon>
        <taxon>Entomophthora</taxon>
    </lineage>
</organism>
<evidence type="ECO:0000313" key="1">
    <source>
        <dbReference type="EMBL" id="KAJ9053262.1"/>
    </source>
</evidence>
<name>A0ACC2RTC6_9FUNG</name>
<gene>
    <name evidence="1" type="ORF">DSO57_1026005</name>
</gene>
<dbReference type="Proteomes" id="UP001165960">
    <property type="component" value="Unassembled WGS sequence"/>
</dbReference>
<accession>A0ACC2RTC6</accession>
<sequence length="122" mass="13599">MAKPKHKHQTWSQASRQHKSSSSEEEIIEGLIIPDSWEEQTDTHETEEMETEATLPAPPNTATNTPTETSLILTKQPPPLAEEIYLLAPTDKLQVPAIADHKVDQVACKTQKEPPPSFPKPQ</sequence>
<evidence type="ECO:0000313" key="2">
    <source>
        <dbReference type="Proteomes" id="UP001165960"/>
    </source>
</evidence>
<proteinExistence type="predicted"/>
<dbReference type="EMBL" id="QTSX02006539">
    <property type="protein sequence ID" value="KAJ9053262.1"/>
    <property type="molecule type" value="Genomic_DNA"/>
</dbReference>
<protein>
    <submittedName>
        <fullName evidence="1">Uncharacterized protein</fullName>
    </submittedName>
</protein>
<comment type="caution">
    <text evidence="1">The sequence shown here is derived from an EMBL/GenBank/DDBJ whole genome shotgun (WGS) entry which is preliminary data.</text>
</comment>